<reference evidence="2 4" key="2">
    <citation type="submission" date="2018-06" db="EMBL/GenBank/DDBJ databases">
        <authorList>
            <consortium name="Pathogen Informatics"/>
            <person name="Doyle S."/>
        </authorList>
    </citation>
    <scope>NUCLEOTIDE SEQUENCE [LARGE SCALE GENOMIC DNA]</scope>
    <source>
        <strain evidence="2 4">NCTC13492</strain>
    </source>
</reference>
<dbReference type="PROSITE" id="PS51257">
    <property type="entry name" value="PROKAR_LIPOPROTEIN"/>
    <property type="match status" value="1"/>
</dbReference>
<sequence>MKHFVILTSLFALLGCKGNAQKLQVTAIYTEPKRITKEIPETGKIHTYTTRKAVTERFNPIIFMLSKNAEALQFRIQGNISSGGHTIHQVKKIRFERGEQSGNSITLKYYVEIKKKPGKESANIQGYNYTQDEIYKIPGDIKIIRIELYEEQINDPSDTKSKLVAQQTFNFFAKI</sequence>
<reference evidence="1 3" key="1">
    <citation type="submission" date="2016-10" db="EMBL/GenBank/DDBJ databases">
        <authorList>
            <person name="Varghese N."/>
            <person name="Submissions S."/>
        </authorList>
    </citation>
    <scope>NUCLEOTIDE SEQUENCE [LARGE SCALE GENOMIC DNA]</scope>
    <source>
        <strain evidence="1 3">DSM 19299</strain>
    </source>
</reference>
<dbReference type="Proteomes" id="UP000251670">
    <property type="component" value="Unassembled WGS sequence"/>
</dbReference>
<evidence type="ECO:0000313" key="3">
    <source>
        <dbReference type="Proteomes" id="UP000199426"/>
    </source>
</evidence>
<keyword evidence="3" id="KW-1185">Reference proteome</keyword>
<proteinExistence type="predicted"/>
<accession>A0A2X2V8B3</accession>
<evidence type="ECO:0000313" key="1">
    <source>
        <dbReference type="EMBL" id="SDI99960.1"/>
    </source>
</evidence>
<name>A0A2X2V8B3_CHRJE</name>
<dbReference type="EMBL" id="UAWB01000002">
    <property type="protein sequence ID" value="SQB27012.1"/>
    <property type="molecule type" value="Genomic_DNA"/>
</dbReference>
<dbReference type="RefSeq" id="WP_228425147.1">
    <property type="nucleotide sequence ID" value="NZ_FNEG01000003.1"/>
</dbReference>
<organism evidence="2 4">
    <name type="scientific">Chryseobacterium jejuense</name>
    <dbReference type="NCBI Taxonomy" id="445960"/>
    <lineage>
        <taxon>Bacteria</taxon>
        <taxon>Pseudomonadati</taxon>
        <taxon>Bacteroidota</taxon>
        <taxon>Flavobacteriia</taxon>
        <taxon>Flavobacteriales</taxon>
        <taxon>Weeksellaceae</taxon>
        <taxon>Chryseobacterium group</taxon>
        <taxon>Chryseobacterium</taxon>
    </lineage>
</organism>
<evidence type="ECO:0008006" key="5">
    <source>
        <dbReference type="Google" id="ProtNLM"/>
    </source>
</evidence>
<evidence type="ECO:0000313" key="2">
    <source>
        <dbReference type="EMBL" id="SQB27012.1"/>
    </source>
</evidence>
<protein>
    <recommendedName>
        <fullName evidence="5">Lipoprotein</fullName>
    </recommendedName>
</protein>
<gene>
    <name evidence="2" type="ORF">NCTC13492_00692</name>
    <name evidence="1" type="ORF">SAMN05421542_2530</name>
</gene>
<dbReference type="AlphaFoldDB" id="A0A2X2V8B3"/>
<dbReference type="Proteomes" id="UP000199426">
    <property type="component" value="Unassembled WGS sequence"/>
</dbReference>
<dbReference type="STRING" id="445960.SAMN05421542_2530"/>
<evidence type="ECO:0000313" key="4">
    <source>
        <dbReference type="Proteomes" id="UP000251670"/>
    </source>
</evidence>
<dbReference type="EMBL" id="FNEG01000003">
    <property type="protein sequence ID" value="SDI99960.1"/>
    <property type="molecule type" value="Genomic_DNA"/>
</dbReference>